<gene>
    <name evidence="3" type="ORF">OIH86_11810</name>
</gene>
<organism evidence="3 4">
    <name type="scientific">Metabacillus halosaccharovorans</name>
    <dbReference type="NCBI Taxonomy" id="930124"/>
    <lineage>
        <taxon>Bacteria</taxon>
        <taxon>Bacillati</taxon>
        <taxon>Bacillota</taxon>
        <taxon>Bacilli</taxon>
        <taxon>Bacillales</taxon>
        <taxon>Bacillaceae</taxon>
        <taxon>Metabacillus</taxon>
    </lineage>
</organism>
<protein>
    <submittedName>
        <fullName evidence="3">DUF4097 domain-containing protein</fullName>
    </submittedName>
</protein>
<reference evidence="3 4" key="1">
    <citation type="submission" date="2022-10" db="EMBL/GenBank/DDBJ databases">
        <title>Draft genome assembly of moderately radiation resistant bacterium Metabacillus halosaccharovorans.</title>
        <authorList>
            <person name="Pal S."/>
            <person name="Gopinathan A."/>
        </authorList>
    </citation>
    <scope>NUCLEOTIDE SEQUENCE [LARGE SCALE GENOMIC DNA]</scope>
    <source>
        <strain evidence="3 4">VITHBRA001</strain>
    </source>
</reference>
<keyword evidence="1" id="KW-1133">Transmembrane helix</keyword>
<dbReference type="Pfam" id="PF13349">
    <property type="entry name" value="DUF4097"/>
    <property type="match status" value="1"/>
</dbReference>
<keyword evidence="4" id="KW-1185">Reference proteome</keyword>
<dbReference type="Proteomes" id="UP001526147">
    <property type="component" value="Unassembled WGS sequence"/>
</dbReference>
<feature type="domain" description="DUF4097" evidence="2">
    <location>
        <begin position="56"/>
        <end position="313"/>
    </location>
</feature>
<accession>A0ABT3DH09</accession>
<keyword evidence="1" id="KW-0812">Transmembrane</keyword>
<comment type="caution">
    <text evidence="3">The sequence shown here is derived from an EMBL/GenBank/DDBJ whole genome shotgun (WGS) entry which is preliminary data.</text>
</comment>
<sequence>MKHTKIAFAMIIIGILLAVIGLFSGTKFSIILTDNGLKAIGKEDRQNEEWVLEEFNNIEVDLADAKLEVIPSDEYKLEIESLEGTKITHTDKNKTLKIKDDTSHSEFTFAMNFIGNIQKTMIKIYVPADKKFDNVSIANDFGDIMLDGMTTDKLTILSNDGDVDIKEIQAKDVAIQNDFGDTNASNVKTNKLTIEINDGDAELNTLDIAQEANLTNDFGEISLRDFTSHGTEIESSDGEIYINGQLLGKTNIESSFGDMKLELTNKEPELNYHVQNDFGDIVVNGEEFDTKATNNVDTDDKITILSNDGDVEITLDK</sequence>
<evidence type="ECO:0000256" key="1">
    <source>
        <dbReference type="SAM" id="Phobius"/>
    </source>
</evidence>
<evidence type="ECO:0000313" key="4">
    <source>
        <dbReference type="Proteomes" id="UP001526147"/>
    </source>
</evidence>
<keyword evidence="1" id="KW-0472">Membrane</keyword>
<dbReference type="InterPro" id="IPR025164">
    <property type="entry name" value="Toastrack_DUF4097"/>
</dbReference>
<feature type="transmembrane region" description="Helical" evidence="1">
    <location>
        <begin position="6"/>
        <end position="23"/>
    </location>
</feature>
<dbReference type="RefSeq" id="WP_264142975.1">
    <property type="nucleotide sequence ID" value="NZ_JAOYEY010000037.1"/>
</dbReference>
<dbReference type="EMBL" id="JAOYEY010000037">
    <property type="protein sequence ID" value="MCV9886345.1"/>
    <property type="molecule type" value="Genomic_DNA"/>
</dbReference>
<proteinExistence type="predicted"/>
<evidence type="ECO:0000259" key="2">
    <source>
        <dbReference type="Pfam" id="PF13349"/>
    </source>
</evidence>
<name>A0ABT3DH09_9BACI</name>
<evidence type="ECO:0000313" key="3">
    <source>
        <dbReference type="EMBL" id="MCV9886345.1"/>
    </source>
</evidence>